<organism evidence="10 11">
    <name type="scientific">Paraglomus brasilianum</name>
    <dbReference type="NCBI Taxonomy" id="144538"/>
    <lineage>
        <taxon>Eukaryota</taxon>
        <taxon>Fungi</taxon>
        <taxon>Fungi incertae sedis</taxon>
        <taxon>Mucoromycota</taxon>
        <taxon>Glomeromycotina</taxon>
        <taxon>Glomeromycetes</taxon>
        <taxon>Paraglomerales</taxon>
        <taxon>Paraglomeraceae</taxon>
        <taxon>Paraglomus</taxon>
    </lineage>
</organism>
<dbReference type="InterPro" id="IPR019775">
    <property type="entry name" value="WD40_repeat_CS"/>
</dbReference>
<evidence type="ECO:0000256" key="5">
    <source>
        <dbReference type="PROSITE-ProRule" id="PRU00221"/>
    </source>
</evidence>
<dbReference type="OrthoDB" id="427368at2759"/>
<keyword evidence="4" id="KW-0539">Nucleus</keyword>
<dbReference type="Pfam" id="PF24817">
    <property type="entry name" value="WD40_WDHD1_1st"/>
    <property type="match status" value="1"/>
</dbReference>
<feature type="repeat" description="WD" evidence="5">
    <location>
        <begin position="298"/>
        <end position="330"/>
    </location>
</feature>
<feature type="region of interest" description="Disordered" evidence="6">
    <location>
        <begin position="837"/>
        <end position="869"/>
    </location>
</feature>
<dbReference type="GO" id="GO:0043596">
    <property type="term" value="C:nuclear replication fork"/>
    <property type="evidence" value="ECO:0007669"/>
    <property type="project" value="TreeGrafter"/>
</dbReference>
<dbReference type="InterPro" id="IPR057646">
    <property type="entry name" value="WD40_WDHD1_1st"/>
</dbReference>
<evidence type="ECO:0000256" key="2">
    <source>
        <dbReference type="ARBA" id="ARBA00022574"/>
    </source>
</evidence>
<dbReference type="InterPro" id="IPR011047">
    <property type="entry name" value="Quinoprotein_ADH-like_sf"/>
</dbReference>
<feature type="compositionally biased region" description="Basic and acidic residues" evidence="6">
    <location>
        <begin position="902"/>
        <end position="912"/>
    </location>
</feature>
<name>A0A9N8VU68_9GLOM</name>
<evidence type="ECO:0000313" key="11">
    <source>
        <dbReference type="Proteomes" id="UP000789739"/>
    </source>
</evidence>
<keyword evidence="3" id="KW-0677">Repeat</keyword>
<dbReference type="InterPro" id="IPR001680">
    <property type="entry name" value="WD40_rpt"/>
</dbReference>
<dbReference type="GO" id="GO:0000278">
    <property type="term" value="P:mitotic cell cycle"/>
    <property type="evidence" value="ECO:0007669"/>
    <property type="project" value="TreeGrafter"/>
</dbReference>
<evidence type="ECO:0000259" key="9">
    <source>
        <dbReference type="Pfam" id="PF24817"/>
    </source>
</evidence>
<feature type="repeat" description="WD" evidence="5">
    <location>
        <begin position="163"/>
        <end position="204"/>
    </location>
</feature>
<sequence length="952" mass="107300">MGSQSDLDFPELPEESEFGLELEAREVPEPGIDSFLVHTQGYTVVSYNEDGNFLLTAGADGAIRFFLVLANGNIDDRPINILHHTKGVRCIGISNGKLVTASEDKTVALFNLTTKKFESLLYRCTLPARYVSFDTDGLRVAVASDDSTIQIVNTVNISDVVVVKGHTNSVRCVEFDPAGEFLVSSSCDGTIRVWDMRYGEPRFIKHFLGIIPHTDPGDPQTCQIAWHPSGKCFAVPGDDKDVIIVNKNSWKYNIMFKDQHKQNICVLQWSPNGRYLATAGLDCYIMVWNLIKRKSSWKIRHKAHVTSLSWHPDGKKIAYVDVQGTLYFWEPFDFDDIEDEGSVAMEEDDVVLDRIFNISIDDAEREDEDKNAPRRSNRLKYDYKDDYFDLDDFVEDDDGAGYVPKKPAYAMDRKSNVDISTPQKPFQPGSTPEKEKSRYLAFNLIGCITTLDQGTHSTVSVEYLDKSICRPYHFTDLYNFSMGCLGRHGAAFAAESSTGSPSVISFQPETRNSRGEWTLELPSGECVMALALSGKGPIAATSKNYIRFFSSGGVQTKVFSLPSIVCMTAIDEFAMFIYHIGPGLKGSQNLGYILYNVESHDFIQDGHLPLSTGAILNWAGFSQDGLPAIYDSKGVLSILHRHREPRQARWMPILDTSTIPKEEGKTVTYWPVGILDMELMCVKCKDGQEHPSLPRPPIDEISFQIPLLQIDKPTGQFEEKYMRMNILIDYEQQEAEARNEHRRRQLEFRKKYTEIDKILLQLIQMACKAEKTERAYDLATLLNSPATVEAAIKIAQHNNYAKLAERINALNKAYREEESRQPPIKIALQQRIPLQPQLQQPEAQVTTNTSLPVQNRPQTSPQQKSTEGDVDIIMGDEATATRHSDASDNTLKRHVEEMDVNEENNHTEEAPIFKKANLTQKADLSHRKNPFLKKPSGQKKTPGLLKTLDDKL</sequence>
<feature type="repeat" description="WD" evidence="5">
    <location>
        <begin position="35"/>
        <end position="66"/>
    </location>
</feature>
<evidence type="ECO:0000259" key="8">
    <source>
        <dbReference type="Pfam" id="PF20946"/>
    </source>
</evidence>
<keyword evidence="11" id="KW-1185">Reference proteome</keyword>
<feature type="compositionally biased region" description="Polar residues" evidence="6">
    <location>
        <begin position="842"/>
        <end position="865"/>
    </location>
</feature>
<dbReference type="GO" id="GO:0006281">
    <property type="term" value="P:DNA repair"/>
    <property type="evidence" value="ECO:0007669"/>
    <property type="project" value="TreeGrafter"/>
</dbReference>
<keyword evidence="2 5" id="KW-0853">WD repeat</keyword>
<reference evidence="10" key="1">
    <citation type="submission" date="2021-06" db="EMBL/GenBank/DDBJ databases">
        <authorList>
            <person name="Kallberg Y."/>
            <person name="Tangrot J."/>
            <person name="Rosling A."/>
        </authorList>
    </citation>
    <scope>NUCLEOTIDE SEQUENCE</scope>
    <source>
        <strain evidence="10">BR232B</strain>
    </source>
</reference>
<dbReference type="Pfam" id="PF12341">
    <property type="entry name" value="Mcl1_mid"/>
    <property type="match status" value="1"/>
</dbReference>
<dbReference type="PANTHER" id="PTHR19932:SF10">
    <property type="entry name" value="WD REPEAT AND HMG-BOX DNA-BINDING PROTEIN 1"/>
    <property type="match status" value="1"/>
</dbReference>
<dbReference type="AlphaFoldDB" id="A0A9N8VU68"/>
<evidence type="ECO:0000256" key="6">
    <source>
        <dbReference type="SAM" id="MobiDB-lite"/>
    </source>
</evidence>
<dbReference type="Gene3D" id="2.130.10.10">
    <property type="entry name" value="YVTN repeat-like/Quinoprotein amine dehydrogenase"/>
    <property type="match status" value="2"/>
</dbReference>
<feature type="region of interest" description="Disordered" evidence="6">
    <location>
        <begin position="413"/>
        <end position="433"/>
    </location>
</feature>
<dbReference type="PANTHER" id="PTHR19932">
    <property type="entry name" value="WD REPEAT AND HMG-BOX DNA BINDING PROTEIN"/>
    <property type="match status" value="1"/>
</dbReference>
<dbReference type="InterPro" id="IPR015943">
    <property type="entry name" value="WD40/YVTN_repeat-like_dom_sf"/>
</dbReference>
<dbReference type="CDD" id="cd00200">
    <property type="entry name" value="WD40"/>
    <property type="match status" value="1"/>
</dbReference>
<dbReference type="PROSITE" id="PS00678">
    <property type="entry name" value="WD_REPEATS_1"/>
    <property type="match status" value="2"/>
</dbReference>
<evidence type="ECO:0000313" key="10">
    <source>
        <dbReference type="EMBL" id="CAG8460098.1"/>
    </source>
</evidence>
<dbReference type="InterPro" id="IPR048591">
    <property type="entry name" value="WDHD1/CFT4_hel"/>
</dbReference>
<dbReference type="InterPro" id="IPR022100">
    <property type="entry name" value="WDHD1/CFT4_beta-prop_2nd"/>
</dbReference>
<dbReference type="SUPFAM" id="SSF50998">
    <property type="entry name" value="Quinoprotein alcohol dehydrogenase-like"/>
    <property type="match status" value="1"/>
</dbReference>
<protein>
    <submittedName>
        <fullName evidence="10">7920_t:CDS:1</fullName>
    </submittedName>
</protein>
<comment type="caution">
    <text evidence="10">The sequence shown here is derived from an EMBL/GenBank/DDBJ whole genome shotgun (WGS) entry which is preliminary data.</text>
</comment>
<feature type="domain" description="WDHD1/CFT4 second beta-propeller" evidence="7">
    <location>
        <begin position="424"/>
        <end position="707"/>
    </location>
</feature>
<evidence type="ECO:0000256" key="3">
    <source>
        <dbReference type="ARBA" id="ARBA00022737"/>
    </source>
</evidence>
<dbReference type="Proteomes" id="UP000789739">
    <property type="component" value="Unassembled WGS sequence"/>
</dbReference>
<dbReference type="Pfam" id="PF20946">
    <property type="entry name" value="Ctf4_C"/>
    <property type="match status" value="1"/>
</dbReference>
<evidence type="ECO:0000256" key="1">
    <source>
        <dbReference type="ARBA" id="ARBA00004123"/>
    </source>
</evidence>
<feature type="domain" description="WDHD1 first WD40" evidence="9">
    <location>
        <begin position="37"/>
        <end position="326"/>
    </location>
</feature>
<evidence type="ECO:0000259" key="7">
    <source>
        <dbReference type="Pfam" id="PF12341"/>
    </source>
</evidence>
<dbReference type="SMART" id="SM00320">
    <property type="entry name" value="WD40"/>
    <property type="match status" value="7"/>
</dbReference>
<proteinExistence type="predicted"/>
<gene>
    <name evidence="10" type="ORF">PBRASI_LOCUS532</name>
</gene>
<feature type="repeat" description="WD" evidence="5">
    <location>
        <begin position="257"/>
        <end position="290"/>
    </location>
</feature>
<feature type="domain" description="WDHD1/CFT4 helical bundle" evidence="8">
    <location>
        <begin position="715"/>
        <end position="816"/>
    </location>
</feature>
<dbReference type="GO" id="GO:0006261">
    <property type="term" value="P:DNA-templated DNA replication"/>
    <property type="evidence" value="ECO:0007669"/>
    <property type="project" value="TreeGrafter"/>
</dbReference>
<dbReference type="PROSITE" id="PS50082">
    <property type="entry name" value="WD_REPEATS_2"/>
    <property type="match status" value="4"/>
</dbReference>
<comment type="subcellular location">
    <subcellularLocation>
        <location evidence="1">Nucleus</location>
    </subcellularLocation>
</comment>
<feature type="compositionally biased region" description="Polar residues" evidence="6">
    <location>
        <begin position="417"/>
        <end position="430"/>
    </location>
</feature>
<dbReference type="GO" id="GO:0003682">
    <property type="term" value="F:chromatin binding"/>
    <property type="evidence" value="ECO:0007669"/>
    <property type="project" value="TreeGrafter"/>
</dbReference>
<accession>A0A9N8VU68</accession>
<feature type="region of interest" description="Disordered" evidence="6">
    <location>
        <begin position="902"/>
        <end position="952"/>
    </location>
</feature>
<dbReference type="EMBL" id="CAJVPI010000026">
    <property type="protein sequence ID" value="CAG8460098.1"/>
    <property type="molecule type" value="Genomic_DNA"/>
</dbReference>
<dbReference type="PROSITE" id="PS50294">
    <property type="entry name" value="WD_REPEATS_REGION"/>
    <property type="match status" value="2"/>
</dbReference>
<evidence type="ECO:0000256" key="4">
    <source>
        <dbReference type="ARBA" id="ARBA00023242"/>
    </source>
</evidence>